<keyword evidence="12" id="KW-1185">Reference proteome</keyword>
<dbReference type="Pfam" id="PF03155">
    <property type="entry name" value="Alg6_Alg8"/>
    <property type="match status" value="1"/>
</dbReference>
<evidence type="ECO:0000313" key="12">
    <source>
        <dbReference type="Proteomes" id="UP000799421"/>
    </source>
</evidence>
<evidence type="ECO:0000313" key="11">
    <source>
        <dbReference type="EMBL" id="KAF2859150.1"/>
    </source>
</evidence>
<keyword evidence="9 10" id="KW-0472">Membrane</keyword>
<evidence type="ECO:0000256" key="10">
    <source>
        <dbReference type="RuleBase" id="RU363110"/>
    </source>
</evidence>
<dbReference type="PANTHER" id="PTHR12413:SF1">
    <property type="entry name" value="DOLICHYL PYROPHOSPHATE MAN9GLCNAC2 ALPHA-1,3-GLUCOSYLTRANSFERASE"/>
    <property type="match status" value="1"/>
</dbReference>
<evidence type="ECO:0000256" key="4">
    <source>
        <dbReference type="ARBA" id="ARBA00022676"/>
    </source>
</evidence>
<protein>
    <recommendedName>
        <fullName evidence="10">Alpha-1,3-glucosyltransferase</fullName>
        <ecNumber evidence="10">2.4.1.-</ecNumber>
    </recommendedName>
</protein>
<feature type="transmembrane region" description="Helical" evidence="10">
    <location>
        <begin position="416"/>
        <end position="433"/>
    </location>
</feature>
<evidence type="ECO:0000256" key="3">
    <source>
        <dbReference type="ARBA" id="ARBA00008715"/>
    </source>
</evidence>
<dbReference type="AlphaFoldDB" id="A0A6A7BVB7"/>
<feature type="transmembrane region" description="Helical" evidence="10">
    <location>
        <begin position="132"/>
        <end position="150"/>
    </location>
</feature>
<feature type="transmembrane region" description="Helical" evidence="10">
    <location>
        <begin position="32"/>
        <end position="52"/>
    </location>
</feature>
<dbReference type="InterPro" id="IPR004856">
    <property type="entry name" value="Glyco_trans_ALG6/ALG8"/>
</dbReference>
<organism evidence="11 12">
    <name type="scientific">Piedraia hortae CBS 480.64</name>
    <dbReference type="NCBI Taxonomy" id="1314780"/>
    <lineage>
        <taxon>Eukaryota</taxon>
        <taxon>Fungi</taxon>
        <taxon>Dikarya</taxon>
        <taxon>Ascomycota</taxon>
        <taxon>Pezizomycotina</taxon>
        <taxon>Dothideomycetes</taxon>
        <taxon>Dothideomycetidae</taxon>
        <taxon>Capnodiales</taxon>
        <taxon>Piedraiaceae</taxon>
        <taxon>Piedraia</taxon>
    </lineage>
</organism>
<feature type="transmembrane region" description="Helical" evidence="10">
    <location>
        <begin position="503"/>
        <end position="525"/>
    </location>
</feature>
<feature type="transmembrane region" description="Helical" evidence="10">
    <location>
        <begin position="340"/>
        <end position="362"/>
    </location>
</feature>
<dbReference type="UniPathway" id="UPA00378"/>
<evidence type="ECO:0000256" key="7">
    <source>
        <dbReference type="ARBA" id="ARBA00022824"/>
    </source>
</evidence>
<keyword evidence="4 10" id="KW-0328">Glycosyltransferase</keyword>
<proteinExistence type="inferred from homology"/>
<evidence type="ECO:0000256" key="1">
    <source>
        <dbReference type="ARBA" id="ARBA00004477"/>
    </source>
</evidence>
<feature type="transmembrane region" description="Helical" evidence="10">
    <location>
        <begin position="192"/>
        <end position="218"/>
    </location>
</feature>
<comment type="pathway">
    <text evidence="2 10">Protein modification; protein glycosylation.</text>
</comment>
<evidence type="ECO:0000256" key="9">
    <source>
        <dbReference type="ARBA" id="ARBA00023136"/>
    </source>
</evidence>
<keyword evidence="5 10" id="KW-0808">Transferase</keyword>
<feature type="transmembrane region" description="Helical" evidence="10">
    <location>
        <begin position="162"/>
        <end position="180"/>
    </location>
</feature>
<feature type="transmembrane region" description="Helical" evidence="10">
    <location>
        <begin position="249"/>
        <end position="273"/>
    </location>
</feature>
<evidence type="ECO:0000256" key="5">
    <source>
        <dbReference type="ARBA" id="ARBA00022679"/>
    </source>
</evidence>
<keyword evidence="7 10" id="KW-0256">Endoplasmic reticulum</keyword>
<evidence type="ECO:0000256" key="2">
    <source>
        <dbReference type="ARBA" id="ARBA00004922"/>
    </source>
</evidence>
<dbReference type="EC" id="2.4.1.-" evidence="10"/>
<comment type="subcellular location">
    <subcellularLocation>
        <location evidence="1 10">Endoplasmic reticulum membrane</location>
        <topology evidence="1 10">Multi-pass membrane protein</topology>
    </subcellularLocation>
</comment>
<dbReference type="PANTHER" id="PTHR12413">
    <property type="entry name" value="DOLICHYL GLYCOSYLTRANSFERASE"/>
    <property type="match status" value="1"/>
</dbReference>
<dbReference type="OrthoDB" id="5589195at2759"/>
<feature type="transmembrane region" description="Helical" evidence="10">
    <location>
        <begin position="439"/>
        <end position="458"/>
    </location>
</feature>
<reference evidence="11" key="1">
    <citation type="journal article" date="2020" name="Stud. Mycol.">
        <title>101 Dothideomycetes genomes: a test case for predicting lifestyles and emergence of pathogens.</title>
        <authorList>
            <person name="Haridas S."/>
            <person name="Albert R."/>
            <person name="Binder M."/>
            <person name="Bloem J."/>
            <person name="Labutti K."/>
            <person name="Salamov A."/>
            <person name="Andreopoulos B."/>
            <person name="Baker S."/>
            <person name="Barry K."/>
            <person name="Bills G."/>
            <person name="Bluhm B."/>
            <person name="Cannon C."/>
            <person name="Castanera R."/>
            <person name="Culley D."/>
            <person name="Daum C."/>
            <person name="Ezra D."/>
            <person name="Gonzalez J."/>
            <person name="Henrissat B."/>
            <person name="Kuo A."/>
            <person name="Liang C."/>
            <person name="Lipzen A."/>
            <person name="Lutzoni F."/>
            <person name="Magnuson J."/>
            <person name="Mondo S."/>
            <person name="Nolan M."/>
            <person name="Ohm R."/>
            <person name="Pangilinan J."/>
            <person name="Park H.-J."/>
            <person name="Ramirez L."/>
            <person name="Alfaro M."/>
            <person name="Sun H."/>
            <person name="Tritt A."/>
            <person name="Yoshinaga Y."/>
            <person name="Zwiers L.-H."/>
            <person name="Turgeon B."/>
            <person name="Goodwin S."/>
            <person name="Spatafora J."/>
            <person name="Crous P."/>
            <person name="Grigoriev I."/>
        </authorList>
    </citation>
    <scope>NUCLEOTIDE SEQUENCE</scope>
    <source>
        <strain evidence="11">CBS 480.64</strain>
    </source>
</reference>
<dbReference type="GO" id="GO:0005789">
    <property type="term" value="C:endoplasmic reticulum membrane"/>
    <property type="evidence" value="ECO:0007669"/>
    <property type="project" value="UniProtKB-SubCell"/>
</dbReference>
<keyword evidence="6 10" id="KW-0812">Transmembrane</keyword>
<keyword evidence="8 10" id="KW-1133">Transmembrane helix</keyword>
<evidence type="ECO:0000256" key="6">
    <source>
        <dbReference type="ARBA" id="ARBA00022692"/>
    </source>
</evidence>
<gene>
    <name evidence="11" type="ORF">K470DRAFT_259168</name>
</gene>
<accession>A0A6A7BVB7</accession>
<sequence length="536" mass="59863">MAQKSPKKKKKDEFLLQNLLSPYKPPSKSNTAPLLVCLTALLFRWATALWPYSGMAKPPLYGDFEAQRHWMEITSHLPMSHWYFYDLEWWGLDYPPLTAYHSWLLGRLGSLIDSSWFALYVSRGVEDYGLKVFMRASVAASEILVYAPAVVMCVRRLGKDPWSANLALTAILMQPALILIDHGHFQYNSVMLGFAAATIAALLTNDTFWACLFFVAALGFKQMALFYAPAIAAFLAGTCFVPRCRPATLCGIALVTLLLFGVLFAPLLLGTAYDVRRNALPTSVALDSQLWHDPYLAVVKQAIHRIFPFARGLFEDKVANIWCFVHSSGLFKLSKYDTALLSRAALGLTLVFITPPCLLLFLHPQKKALLPALAASSWGFFLCSYQVHEKNVLLPLLPMTLLLASEGGLTPSIRAWVGYANILGCWTMFPLVARDGLRVPYFVLTLLWAYLIGLPTVYKSNQLNTLTKLIHIGSYVAMAAWHIIESTIPPPEKLPDLWVVGNISLGCAAFVLCYLWCLLLAYNSIEVRRVGKKKTQ</sequence>
<dbReference type="Proteomes" id="UP000799421">
    <property type="component" value="Unassembled WGS sequence"/>
</dbReference>
<feature type="transmembrane region" description="Helical" evidence="10">
    <location>
        <begin position="224"/>
        <end position="242"/>
    </location>
</feature>
<comment type="similarity">
    <text evidence="3 10">Belongs to the ALG6/ALG8 glucosyltransferase family.</text>
</comment>
<dbReference type="GO" id="GO:0042281">
    <property type="term" value="F:dolichyl pyrophosphate Man9GlcNAc2 alpha-1,3-glucosyltransferase activity"/>
    <property type="evidence" value="ECO:0007669"/>
    <property type="project" value="TreeGrafter"/>
</dbReference>
<evidence type="ECO:0000256" key="8">
    <source>
        <dbReference type="ARBA" id="ARBA00022989"/>
    </source>
</evidence>
<name>A0A6A7BVB7_9PEZI</name>
<dbReference type="EMBL" id="MU005997">
    <property type="protein sequence ID" value="KAF2859150.1"/>
    <property type="molecule type" value="Genomic_DNA"/>
</dbReference>